<dbReference type="PIRSF" id="PIRSF006294">
    <property type="entry name" value="PEP_crbxkin"/>
    <property type="match status" value="1"/>
</dbReference>
<evidence type="ECO:0000256" key="7">
    <source>
        <dbReference type="ARBA" id="ARBA00022840"/>
    </source>
</evidence>
<accession>A0A0M8K5N2</accession>
<dbReference type="SUPFAM" id="SSF53795">
    <property type="entry name" value="PEP carboxykinase-like"/>
    <property type="match status" value="1"/>
</dbReference>
<feature type="binding site" evidence="10">
    <location>
        <position position="65"/>
    </location>
    <ligand>
        <name>substrate</name>
    </ligand>
</feature>
<dbReference type="Pfam" id="PF01293">
    <property type="entry name" value="PEPCK_ATP"/>
    <property type="match status" value="1"/>
</dbReference>
<dbReference type="CDD" id="cd00484">
    <property type="entry name" value="PEPCK_ATP"/>
    <property type="match status" value="1"/>
</dbReference>
<dbReference type="InterPro" id="IPR008210">
    <property type="entry name" value="PEP_carboxykinase_N"/>
</dbReference>
<dbReference type="FunCoup" id="A0A0M8K5N2">
    <property type="interactions" value="188"/>
</dbReference>
<keyword evidence="10" id="KW-0479">Metal-binding</keyword>
<dbReference type="PATRIC" id="fig|872965.6.peg.2524"/>
<dbReference type="EC" id="4.1.1.49" evidence="3 10"/>
<feature type="binding site" evidence="10">
    <location>
        <position position="206"/>
    </location>
    <ligand>
        <name>ATP</name>
        <dbReference type="ChEBI" id="CHEBI:30616"/>
    </ligand>
</feature>
<keyword evidence="5 10" id="KW-0547">Nucleotide-binding</keyword>
<dbReference type="NCBIfam" id="NF006821">
    <property type="entry name" value="PRK09344.1-3"/>
    <property type="match status" value="1"/>
</dbReference>
<dbReference type="InParanoid" id="A0A0M8K5N2"/>
<feature type="binding site" evidence="10">
    <location>
        <begin position="241"/>
        <end position="249"/>
    </location>
    <ligand>
        <name>ATP</name>
        <dbReference type="ChEBI" id="CHEBI:30616"/>
    </ligand>
</feature>
<evidence type="ECO:0000313" key="13">
    <source>
        <dbReference type="Proteomes" id="UP000037784"/>
    </source>
</evidence>
<keyword evidence="11" id="KW-0808">Transferase</keyword>
<keyword evidence="4 10" id="KW-0312">Gluconeogenesis</keyword>
<comment type="catalytic activity">
    <reaction evidence="9 10">
        <text>oxaloacetate + ATP = phosphoenolpyruvate + ADP + CO2</text>
        <dbReference type="Rhea" id="RHEA:18617"/>
        <dbReference type="ChEBI" id="CHEBI:16452"/>
        <dbReference type="ChEBI" id="CHEBI:16526"/>
        <dbReference type="ChEBI" id="CHEBI:30616"/>
        <dbReference type="ChEBI" id="CHEBI:58702"/>
        <dbReference type="ChEBI" id="CHEBI:456216"/>
        <dbReference type="EC" id="4.1.1.49"/>
    </reaction>
</comment>
<evidence type="ECO:0000256" key="9">
    <source>
        <dbReference type="ARBA" id="ARBA00047371"/>
    </source>
</evidence>
<comment type="caution">
    <text evidence="10">Lacks conserved residue(s) required for the propagation of feature annotation.</text>
</comment>
<dbReference type="RefSeq" id="WP_054492172.1">
    <property type="nucleotide sequence ID" value="NZ_BBZA01000038.1"/>
</dbReference>
<feature type="binding site" evidence="10">
    <location>
        <position position="200"/>
    </location>
    <ligand>
        <name>substrate</name>
    </ligand>
</feature>
<organism evidence="11 13">
    <name type="scientific">Ardenticatena maritima</name>
    <dbReference type="NCBI Taxonomy" id="872965"/>
    <lineage>
        <taxon>Bacteria</taxon>
        <taxon>Bacillati</taxon>
        <taxon>Chloroflexota</taxon>
        <taxon>Ardenticatenia</taxon>
        <taxon>Ardenticatenales</taxon>
        <taxon>Ardenticatenaceae</taxon>
        <taxon>Ardenticatena</taxon>
    </lineage>
</organism>
<feature type="binding site" evidence="10">
    <location>
        <position position="290"/>
    </location>
    <ligand>
        <name>ATP</name>
        <dbReference type="ChEBI" id="CHEBI:30616"/>
    </ligand>
</feature>
<evidence type="ECO:0000313" key="11">
    <source>
        <dbReference type="EMBL" id="GAP62243.1"/>
    </source>
</evidence>
<dbReference type="NCBIfam" id="TIGR00224">
    <property type="entry name" value="pckA"/>
    <property type="match status" value="1"/>
</dbReference>
<comment type="similarity">
    <text evidence="2 10">Belongs to the phosphoenolpyruvate carboxykinase (ATP) family.</text>
</comment>
<keyword evidence="7 10" id="KW-0067">ATP-binding</keyword>
<feature type="binding site" evidence="10">
    <location>
        <position position="453"/>
    </location>
    <ligand>
        <name>ATP</name>
        <dbReference type="ChEBI" id="CHEBI:30616"/>
    </ligand>
</feature>
<dbReference type="AlphaFoldDB" id="A0A0M8K5N2"/>
<dbReference type="PROSITE" id="PS00532">
    <property type="entry name" value="PEPCK_ATP"/>
    <property type="match status" value="1"/>
</dbReference>
<dbReference type="Proteomes" id="UP000050502">
    <property type="component" value="Unassembled WGS sequence"/>
</dbReference>
<feature type="binding site" evidence="10">
    <location>
        <position position="328"/>
    </location>
    <ligand>
        <name>ATP</name>
        <dbReference type="ChEBI" id="CHEBI:30616"/>
    </ligand>
</feature>
<evidence type="ECO:0000256" key="10">
    <source>
        <dbReference type="HAMAP-Rule" id="MF_00453"/>
    </source>
</evidence>
<keyword evidence="8 10" id="KW-0456">Lyase</keyword>
<feature type="binding site" evidence="10">
    <location>
        <position position="328"/>
    </location>
    <ligand>
        <name>substrate</name>
    </ligand>
</feature>
<proteinExistence type="inferred from homology"/>
<dbReference type="Gene3D" id="3.40.449.10">
    <property type="entry name" value="Phosphoenolpyruvate Carboxykinase, domain 1"/>
    <property type="match status" value="1"/>
</dbReference>
<dbReference type="OrthoDB" id="9806325at2"/>
<feature type="binding site" evidence="10">
    <location>
        <position position="206"/>
    </location>
    <ligand>
        <name>substrate</name>
    </ligand>
</feature>
<sequence>MATLEKQREGVASQYGLEEHGLELAPSIYWNLPPARLYEEALKRGEGVLAAPGTFTAITAPHTGRSPKDRFVVREPSTEQEIWWGNVNVPIEPHFFDALYADITAYLRERDLFVRDMYAGADPEYRINVRLISESAWHNLFAHNMFVRPTIHELPNIKPDWTILHAPHFKADPARHGTRTETAIVLNFARKMVLIAGTKYAGEIKKSIFAVMNFWLPSVGVLPMHCSANLGENGDTALFFGLSGTGKTTLSSDPTRYLIGDDEHGWSPKGVFNFEGGCYAKVIRLSPTGEPEIYAATLQYGSIMENVVLDPITREPLFDDDSITENTRSSYPLTAVPKHVPGGQGRHPEHIFFLSADAFGVLPPIARLTPEQAMYYFISGYTAKVAGTERGITEPQATFSECFGAPFLPRNPTVYAKMLGELMTKHNAKVWLVNTGWTGGPYGVGRRMKLDYTRAMVRAALNNRLNDVETVEDPIFGLHIPVSVPDVPDEVLVPRNTWADKEAYDAKARELARLFRENFKKYEAEVDEAVLAAGPKSA</sequence>
<evidence type="ECO:0000256" key="1">
    <source>
        <dbReference type="ARBA" id="ARBA00004742"/>
    </source>
</evidence>
<evidence type="ECO:0000256" key="2">
    <source>
        <dbReference type="ARBA" id="ARBA00006052"/>
    </source>
</evidence>
<evidence type="ECO:0000313" key="12">
    <source>
        <dbReference type="EMBL" id="KPL86465.1"/>
    </source>
</evidence>
<evidence type="ECO:0000256" key="6">
    <source>
        <dbReference type="ARBA" id="ARBA00022793"/>
    </source>
</evidence>
<reference evidence="13" key="3">
    <citation type="submission" date="2015-08" db="EMBL/GenBank/DDBJ databases">
        <title>Draft Genome Sequence of a Heterotrophic Facultative Anaerobic Bacterium Ardenticatena maritima Strain 110S.</title>
        <authorList>
            <person name="Kawaichi S."/>
            <person name="Yoshida T."/>
            <person name="Sako Y."/>
            <person name="Nakamura R."/>
        </authorList>
    </citation>
    <scope>NUCLEOTIDE SEQUENCE [LARGE SCALE GENOMIC DNA]</scope>
    <source>
        <strain evidence="13">110S</strain>
    </source>
</reference>
<dbReference type="SUPFAM" id="SSF68923">
    <property type="entry name" value="PEP carboxykinase N-terminal domain"/>
    <property type="match status" value="1"/>
</dbReference>
<feature type="binding site" evidence="10">
    <location>
        <position position="225"/>
    </location>
    <ligand>
        <name>ATP</name>
        <dbReference type="ChEBI" id="CHEBI:30616"/>
    </ligand>
</feature>
<dbReference type="Gene3D" id="2.170.8.10">
    <property type="entry name" value="Phosphoenolpyruvate Carboxykinase, domain 2"/>
    <property type="match status" value="1"/>
</dbReference>
<dbReference type="InterPro" id="IPR001272">
    <property type="entry name" value="PEP_carboxykinase_ATP"/>
</dbReference>
<keyword evidence="11" id="KW-0670">Pyruvate</keyword>
<dbReference type="HAMAP" id="MF_00453">
    <property type="entry name" value="PEPCK_ATP"/>
    <property type="match status" value="1"/>
</dbReference>
<dbReference type="GO" id="GO:0016301">
    <property type="term" value="F:kinase activity"/>
    <property type="evidence" value="ECO:0007669"/>
    <property type="project" value="UniProtKB-KW"/>
</dbReference>
<evidence type="ECO:0000256" key="4">
    <source>
        <dbReference type="ARBA" id="ARBA00022432"/>
    </source>
</evidence>
<keyword evidence="13" id="KW-1185">Reference proteome</keyword>
<keyword evidence="10" id="KW-0464">Manganese</keyword>
<comment type="cofactor">
    <cofactor evidence="10">
        <name>Mn(2+)</name>
        <dbReference type="ChEBI" id="CHEBI:29035"/>
    </cofactor>
    <text evidence="10">Binds 1 Mn(2+) ion per subunit.</text>
</comment>
<dbReference type="Proteomes" id="UP000037784">
    <property type="component" value="Unassembled WGS sequence"/>
</dbReference>
<comment type="pathway">
    <text evidence="1 10">Carbohydrate biosynthesis; gluconeogenesis.</text>
</comment>
<dbReference type="GO" id="GO:0006094">
    <property type="term" value="P:gluconeogenesis"/>
    <property type="evidence" value="ECO:0007669"/>
    <property type="project" value="UniProtKB-UniRule"/>
</dbReference>
<evidence type="ECO:0000256" key="8">
    <source>
        <dbReference type="ARBA" id="ARBA00023239"/>
    </source>
</evidence>
<dbReference type="InterPro" id="IPR013035">
    <property type="entry name" value="PEP_carboxykinase_C"/>
</dbReference>
<keyword evidence="11" id="KW-0418">Kinase</keyword>
<dbReference type="GO" id="GO:0005524">
    <property type="term" value="F:ATP binding"/>
    <property type="evidence" value="ECO:0007669"/>
    <property type="project" value="UniProtKB-UniRule"/>
</dbReference>
<dbReference type="PANTHER" id="PTHR30031:SF0">
    <property type="entry name" value="PHOSPHOENOLPYRUVATE CARBOXYKINASE (ATP)"/>
    <property type="match status" value="1"/>
</dbReference>
<evidence type="ECO:0000313" key="14">
    <source>
        <dbReference type="Proteomes" id="UP000050502"/>
    </source>
</evidence>
<dbReference type="PANTHER" id="PTHR30031">
    <property type="entry name" value="PHOSPHOENOLPYRUVATE CARBOXYKINASE ATP"/>
    <property type="match status" value="1"/>
</dbReference>
<evidence type="ECO:0000256" key="3">
    <source>
        <dbReference type="ARBA" id="ARBA00012363"/>
    </source>
</evidence>
<dbReference type="InterPro" id="IPR015994">
    <property type="entry name" value="PEPCK_ATP_CS"/>
</dbReference>
<evidence type="ECO:0000256" key="5">
    <source>
        <dbReference type="ARBA" id="ARBA00022741"/>
    </source>
</evidence>
<dbReference type="GO" id="GO:0004612">
    <property type="term" value="F:phosphoenolpyruvate carboxykinase (ATP) activity"/>
    <property type="evidence" value="ECO:0007669"/>
    <property type="project" value="UniProtKB-UniRule"/>
</dbReference>
<name>A0A0M8K5N2_9CHLR</name>
<dbReference type="UniPathway" id="UPA00138"/>
<reference evidence="12 14" key="2">
    <citation type="submission" date="2015-07" db="EMBL/GenBank/DDBJ databases">
        <title>Whole genome sequence of Ardenticatena maritima DSM 23922.</title>
        <authorList>
            <person name="Hemp J."/>
            <person name="Ward L.M."/>
            <person name="Pace L.A."/>
            <person name="Fischer W.W."/>
        </authorList>
    </citation>
    <scope>NUCLEOTIDE SEQUENCE [LARGE SCALE GENOMIC DNA]</scope>
    <source>
        <strain evidence="12 14">110S</strain>
    </source>
</reference>
<reference evidence="11 13" key="1">
    <citation type="journal article" date="2015" name="Genome Announc.">
        <title>Draft Genome Sequence of a Heterotrophic Facultative Anaerobic Thermophilic Bacterium, Ardenticatena maritima Strain 110ST.</title>
        <authorList>
            <person name="Kawaichi S."/>
            <person name="Yoshida T."/>
            <person name="Sako Y."/>
            <person name="Nakamura R."/>
        </authorList>
    </citation>
    <scope>NUCLEOTIDE SEQUENCE [LARGE SCALE GENOMIC DNA]</scope>
    <source>
        <strain evidence="11 13">110S</strain>
    </source>
</reference>
<feature type="binding site" evidence="10">
    <location>
        <position position="206"/>
    </location>
    <ligand>
        <name>Mn(2+)</name>
        <dbReference type="ChEBI" id="CHEBI:29035"/>
    </ligand>
</feature>
<keyword evidence="6 10" id="KW-0210">Decarboxylase</keyword>
<dbReference type="EMBL" id="LGKN01000009">
    <property type="protein sequence ID" value="KPL86465.1"/>
    <property type="molecule type" value="Genomic_DNA"/>
</dbReference>
<dbReference type="STRING" id="872965.SE16_14380"/>
<keyword evidence="10" id="KW-0963">Cytoplasm</keyword>
<gene>
    <name evidence="10" type="primary">pckA</name>
    <name evidence="11" type="ORF">ARMA_0666</name>
    <name evidence="12" type="ORF">SE16_14380</name>
</gene>
<comment type="caution">
    <text evidence="11">The sequence shown here is derived from an EMBL/GenBank/DDBJ whole genome shotgun (WGS) entry which is preliminary data.</text>
</comment>
<dbReference type="Gene3D" id="3.90.228.20">
    <property type="match status" value="1"/>
</dbReference>
<dbReference type="EMBL" id="BBZA01000038">
    <property type="protein sequence ID" value="GAP62243.1"/>
    <property type="molecule type" value="Genomic_DNA"/>
</dbReference>
<feature type="binding site" evidence="10">
    <location>
        <position position="225"/>
    </location>
    <ligand>
        <name>Mn(2+)</name>
        <dbReference type="ChEBI" id="CHEBI:29035"/>
    </ligand>
</feature>
<feature type="binding site" evidence="10">
    <location>
        <position position="262"/>
    </location>
    <ligand>
        <name>Mn(2+)</name>
        <dbReference type="ChEBI" id="CHEBI:29035"/>
    </ligand>
</feature>
<protein>
    <recommendedName>
        <fullName evidence="3 10">Phosphoenolpyruvate carboxykinase (ATP)</fullName>
        <shortName evidence="10">PCK</shortName>
        <shortName evidence="10">PEP carboxykinase</shortName>
        <shortName evidence="10">PEPCK</shortName>
        <ecNumber evidence="3 10">4.1.1.49</ecNumber>
    </recommendedName>
</protein>
<comment type="function">
    <text evidence="10">Involved in the gluconeogenesis. Catalyzes the conversion of oxaloacetate (OAA) to phosphoenolpyruvate (PEP) through direct phosphoryl transfer between the nucleoside triphosphate and OAA.</text>
</comment>
<dbReference type="NCBIfam" id="NF006820">
    <property type="entry name" value="PRK09344.1-2"/>
    <property type="match status" value="1"/>
</dbReference>
<dbReference type="GO" id="GO:0046872">
    <property type="term" value="F:metal ion binding"/>
    <property type="evidence" value="ECO:0007669"/>
    <property type="project" value="UniProtKB-KW"/>
</dbReference>
<comment type="subcellular location">
    <subcellularLocation>
        <location evidence="10">Cytoplasm</location>
    </subcellularLocation>
</comment>
<dbReference type="GO" id="GO:0005829">
    <property type="term" value="C:cytosol"/>
    <property type="evidence" value="ECO:0007669"/>
    <property type="project" value="TreeGrafter"/>
</dbReference>